<dbReference type="GO" id="GO:0016747">
    <property type="term" value="F:acyltransferase activity, transferring groups other than amino-acyl groups"/>
    <property type="evidence" value="ECO:0007669"/>
    <property type="project" value="InterPro"/>
</dbReference>
<accession>A0A1I7CE72</accession>
<dbReference type="SUPFAM" id="SSF55729">
    <property type="entry name" value="Acyl-CoA N-acyltransferases (Nat)"/>
    <property type="match status" value="1"/>
</dbReference>
<dbReference type="InterPro" id="IPR000182">
    <property type="entry name" value="GNAT_dom"/>
</dbReference>
<dbReference type="RefSeq" id="WP_027263444.1">
    <property type="nucleotide sequence ID" value="NZ_FPAW01000016.1"/>
</dbReference>
<dbReference type="AlphaFoldDB" id="A0A1I7CE72"/>
<keyword evidence="2" id="KW-0689">Ribosomal protein</keyword>
<dbReference type="STRING" id="999627.SAMN05216236_11629"/>
<dbReference type="CDD" id="cd04301">
    <property type="entry name" value="NAT_SF"/>
    <property type="match status" value="1"/>
</dbReference>
<dbReference type="GO" id="GO:0005840">
    <property type="term" value="C:ribosome"/>
    <property type="evidence" value="ECO:0007669"/>
    <property type="project" value="UniProtKB-KW"/>
</dbReference>
<evidence type="ECO:0000313" key="2">
    <source>
        <dbReference type="EMBL" id="SFT97739.1"/>
    </source>
</evidence>
<protein>
    <submittedName>
        <fullName evidence="2">Ribosomal protein S18 acetylase RimI</fullName>
    </submittedName>
</protein>
<name>A0A1I7CE72_9RHOB</name>
<sequence>MTVVLRAARPLDAGATGEILWRYLRETGWMPNLYSGAQTIAFCGKMIDRGWVTVAEADGRIVGFLARDGQEICALYLNRAVWGKGIARLLLDDAKSQARALRLRSFEANARANRFYRRAGFVEVARCDGRDNAENLPDITYVWPKEAAR</sequence>
<reference evidence="2 3" key="1">
    <citation type="submission" date="2016-10" db="EMBL/GenBank/DDBJ databases">
        <authorList>
            <person name="de Groot N.N."/>
        </authorList>
    </citation>
    <scope>NUCLEOTIDE SEQUENCE [LARGE SCALE GENOMIC DNA]</scope>
    <source>
        <strain evidence="2 3">CGMCC 1.10959</strain>
    </source>
</reference>
<keyword evidence="3" id="KW-1185">Reference proteome</keyword>
<keyword evidence="2" id="KW-0687">Ribonucleoprotein</keyword>
<evidence type="ECO:0000259" key="1">
    <source>
        <dbReference type="PROSITE" id="PS51186"/>
    </source>
</evidence>
<dbReference type="EMBL" id="FPAW01000016">
    <property type="protein sequence ID" value="SFT97739.1"/>
    <property type="molecule type" value="Genomic_DNA"/>
</dbReference>
<dbReference type="Pfam" id="PF13508">
    <property type="entry name" value="Acetyltransf_7"/>
    <property type="match status" value="1"/>
</dbReference>
<dbReference type="Proteomes" id="UP000182466">
    <property type="component" value="Unassembled WGS sequence"/>
</dbReference>
<dbReference type="PROSITE" id="PS51186">
    <property type="entry name" value="GNAT"/>
    <property type="match status" value="1"/>
</dbReference>
<dbReference type="InterPro" id="IPR016181">
    <property type="entry name" value="Acyl_CoA_acyltransferase"/>
</dbReference>
<dbReference type="Gene3D" id="3.40.630.30">
    <property type="match status" value="1"/>
</dbReference>
<gene>
    <name evidence="2" type="ORF">SAMN05216236_11629</name>
</gene>
<dbReference type="OrthoDB" id="9797417at2"/>
<dbReference type="eggNOG" id="COG0454">
    <property type="taxonomic scope" value="Bacteria"/>
</dbReference>
<evidence type="ECO:0000313" key="3">
    <source>
        <dbReference type="Proteomes" id="UP000182466"/>
    </source>
</evidence>
<proteinExistence type="predicted"/>
<organism evidence="2 3">
    <name type="scientific">Sedimentitalea nanhaiensis</name>
    <dbReference type="NCBI Taxonomy" id="999627"/>
    <lineage>
        <taxon>Bacteria</taxon>
        <taxon>Pseudomonadati</taxon>
        <taxon>Pseudomonadota</taxon>
        <taxon>Alphaproteobacteria</taxon>
        <taxon>Rhodobacterales</taxon>
        <taxon>Paracoccaceae</taxon>
        <taxon>Sedimentitalea</taxon>
    </lineage>
</organism>
<feature type="domain" description="N-acetyltransferase" evidence="1">
    <location>
        <begin position="3"/>
        <end position="148"/>
    </location>
</feature>